<dbReference type="InterPro" id="IPR023030">
    <property type="entry name" value="Bifunc_HldE"/>
</dbReference>
<dbReference type="Pfam" id="PF01467">
    <property type="entry name" value="CTP_transf_like"/>
    <property type="match status" value="1"/>
</dbReference>
<evidence type="ECO:0000313" key="21">
    <source>
        <dbReference type="Proteomes" id="UP001056323"/>
    </source>
</evidence>
<evidence type="ECO:0000256" key="4">
    <source>
        <dbReference type="ARBA" id="ARBA00011738"/>
    </source>
</evidence>
<dbReference type="Gene3D" id="3.40.50.620">
    <property type="entry name" value="HUPs"/>
    <property type="match status" value="1"/>
</dbReference>
<dbReference type="GO" id="GO:0005524">
    <property type="term" value="F:ATP binding"/>
    <property type="evidence" value="ECO:0007669"/>
    <property type="project" value="UniProtKB-UniRule"/>
</dbReference>
<comment type="function">
    <text evidence="2 16">Catalyzes the ADP transfer from ATP to D-glycero-beta-D-manno-heptose 1-phosphate, yielding ADP-D-glycero-beta-D-manno-heptose.</text>
</comment>
<dbReference type="InterPro" id="IPR004821">
    <property type="entry name" value="Cyt_trans-like"/>
</dbReference>
<dbReference type="KEGG" id="bhb:M9394_01910"/>
<evidence type="ECO:0000256" key="15">
    <source>
        <dbReference type="ARBA" id="ARBA00061122"/>
    </source>
</evidence>
<feature type="domain" description="Cytidyltransferase-like" evidence="18">
    <location>
        <begin position="347"/>
        <end position="443"/>
    </location>
</feature>
<dbReference type="AlphaFoldDB" id="A0AAE9L6H4"/>
<evidence type="ECO:0000256" key="5">
    <source>
        <dbReference type="ARBA" id="ARBA00022679"/>
    </source>
</evidence>
<proteinExistence type="inferred from homology"/>
<comment type="pathway">
    <text evidence="16">Nucleotide-sugar biosynthesis; ADP-L-glycero-beta-D-manno-heptose biosynthesis; ADP-L-glycero-beta-D-manno-heptose from D-glycero-beta-D-manno-heptose 7-phosphate: step 1/4.</text>
</comment>
<dbReference type="EMBL" id="CP097751">
    <property type="protein sequence ID" value="URJ27311.1"/>
    <property type="molecule type" value="Genomic_DNA"/>
</dbReference>
<dbReference type="Proteomes" id="UP001056483">
    <property type="component" value="Chromosome"/>
</dbReference>
<evidence type="ECO:0000256" key="12">
    <source>
        <dbReference type="ARBA" id="ARBA00047428"/>
    </source>
</evidence>
<evidence type="ECO:0000313" key="22">
    <source>
        <dbReference type="Proteomes" id="UP001056483"/>
    </source>
</evidence>
<organism evidence="20 21">
    <name type="scientific">Candidatus Blochmanniella camponoti</name>
    <dbReference type="NCBI Taxonomy" id="108080"/>
    <lineage>
        <taxon>Bacteria</taxon>
        <taxon>Pseudomonadati</taxon>
        <taxon>Pseudomonadota</taxon>
        <taxon>Gammaproteobacteria</taxon>
        <taxon>Enterobacterales</taxon>
        <taxon>Enterobacteriaceae</taxon>
        <taxon>ant endosymbionts</taxon>
        <taxon>Candidatus Blochmanniella</taxon>
    </lineage>
</organism>
<evidence type="ECO:0000256" key="13">
    <source>
        <dbReference type="ARBA" id="ARBA00052873"/>
    </source>
</evidence>
<dbReference type="NCBIfam" id="NF008454">
    <property type="entry name" value="PRK11316.1"/>
    <property type="match status" value="1"/>
</dbReference>
<dbReference type="PANTHER" id="PTHR46969">
    <property type="entry name" value="BIFUNCTIONAL PROTEIN HLDE"/>
    <property type="match status" value="1"/>
</dbReference>
<keyword evidence="6 16" id="KW-0548">Nucleotidyltransferase</keyword>
<evidence type="ECO:0000313" key="20">
    <source>
        <dbReference type="EMBL" id="URJ27311.1"/>
    </source>
</evidence>
<evidence type="ECO:0000256" key="6">
    <source>
        <dbReference type="ARBA" id="ARBA00022695"/>
    </source>
</evidence>
<evidence type="ECO:0000259" key="18">
    <source>
        <dbReference type="Pfam" id="PF01467"/>
    </source>
</evidence>
<keyword evidence="11 16" id="KW-0119">Carbohydrate metabolism</keyword>
<evidence type="ECO:0000256" key="11">
    <source>
        <dbReference type="ARBA" id="ARBA00023277"/>
    </source>
</evidence>
<dbReference type="NCBIfam" id="TIGR02198">
    <property type="entry name" value="rfaE_dom_I"/>
    <property type="match status" value="1"/>
</dbReference>
<dbReference type="PROSITE" id="PS00583">
    <property type="entry name" value="PFKB_KINASES_1"/>
    <property type="match status" value="1"/>
</dbReference>
<keyword evidence="8 16" id="KW-0418">Kinase</keyword>
<dbReference type="Pfam" id="PF00294">
    <property type="entry name" value="PfkB"/>
    <property type="match status" value="1"/>
</dbReference>
<dbReference type="GO" id="GO:0005829">
    <property type="term" value="C:cytosol"/>
    <property type="evidence" value="ECO:0007669"/>
    <property type="project" value="TreeGrafter"/>
</dbReference>
<dbReference type="EC" id="2.7.1.167" evidence="16"/>
<feature type="region of interest" description="Cytidylyltransferase" evidence="16">
    <location>
        <begin position="347"/>
        <end position="478"/>
    </location>
</feature>
<evidence type="ECO:0000256" key="16">
    <source>
        <dbReference type="HAMAP-Rule" id="MF_01603"/>
    </source>
</evidence>
<protein>
    <recommendedName>
        <fullName evidence="16">Bifunctional protein HldE</fullName>
    </recommendedName>
    <domain>
        <recommendedName>
            <fullName evidence="16">D-beta-D-heptose 7-phosphate kinase</fullName>
            <ecNumber evidence="16">2.7.1.167</ecNumber>
        </recommendedName>
        <alternativeName>
            <fullName evidence="16">D-beta-D-heptose 7-phosphotransferase</fullName>
        </alternativeName>
        <alternativeName>
            <fullName evidence="16">D-glycero-beta-D-manno-heptose-7-phosphate kinase</fullName>
        </alternativeName>
    </domain>
    <domain>
        <recommendedName>
            <fullName evidence="16">D-beta-D-heptose 1-phosphate adenylyltransferase</fullName>
            <ecNumber evidence="16">2.7.7.70</ecNumber>
        </recommendedName>
        <alternativeName>
            <fullName evidence="16">D-glycero-beta-D-manno-heptose 1-phosphate adenylyltransferase</fullName>
        </alternativeName>
    </domain>
</protein>
<comment type="similarity">
    <text evidence="14 16">In the N-terminal section; belongs to the carbohydrate kinase PfkB family.</text>
</comment>
<dbReference type="GO" id="GO:0016773">
    <property type="term" value="F:phosphotransferase activity, alcohol group as acceptor"/>
    <property type="evidence" value="ECO:0007669"/>
    <property type="project" value="InterPro"/>
</dbReference>
<comment type="catalytic activity">
    <reaction evidence="12 16">
        <text>D-glycero-beta-D-manno-heptose 1-phosphate + ATP + H(+) = ADP-D-glycero-beta-D-manno-heptose + diphosphate</text>
        <dbReference type="Rhea" id="RHEA:27465"/>
        <dbReference type="ChEBI" id="CHEBI:15378"/>
        <dbReference type="ChEBI" id="CHEBI:30616"/>
        <dbReference type="ChEBI" id="CHEBI:33019"/>
        <dbReference type="ChEBI" id="CHEBI:59967"/>
        <dbReference type="ChEBI" id="CHEBI:61593"/>
        <dbReference type="EC" id="2.7.7.70"/>
    </reaction>
</comment>
<keyword evidence="22" id="KW-1185">Reference proteome</keyword>
<dbReference type="GO" id="GO:0033786">
    <property type="term" value="F:heptose-1-phosphate adenylyltransferase activity"/>
    <property type="evidence" value="ECO:0007669"/>
    <property type="project" value="UniProtKB-UniRule"/>
</dbReference>
<dbReference type="HAMAP" id="MF_01603">
    <property type="entry name" value="HldE"/>
    <property type="match status" value="1"/>
</dbReference>
<dbReference type="InterPro" id="IPR011914">
    <property type="entry name" value="RfaE_dom_II"/>
</dbReference>
<dbReference type="GO" id="GO:0033785">
    <property type="term" value="F:heptose 7-phosphate kinase activity"/>
    <property type="evidence" value="ECO:0007669"/>
    <property type="project" value="UniProtKB-UniRule"/>
</dbReference>
<comment type="pathway">
    <text evidence="3">Bacterial outer membrane biogenesis; LPS core biosynthesis.</text>
</comment>
<evidence type="ECO:0000256" key="10">
    <source>
        <dbReference type="ARBA" id="ARBA00023268"/>
    </source>
</evidence>
<keyword evidence="7 16" id="KW-0547">Nucleotide-binding</keyword>
<evidence type="ECO:0000256" key="1">
    <source>
        <dbReference type="ARBA" id="ARBA00002319"/>
    </source>
</evidence>
<dbReference type="Proteomes" id="UP001056323">
    <property type="component" value="Chromosome"/>
</dbReference>
<feature type="active site" evidence="16">
    <location>
        <position position="264"/>
    </location>
</feature>
<keyword evidence="10 16" id="KW-0511">Multifunctional enzyme</keyword>
<dbReference type="SUPFAM" id="SSF52374">
    <property type="entry name" value="Nucleotidylyl transferase"/>
    <property type="match status" value="1"/>
</dbReference>
<dbReference type="CDD" id="cd01172">
    <property type="entry name" value="RfaE_like"/>
    <property type="match status" value="1"/>
</dbReference>
<feature type="binding site" evidence="16">
    <location>
        <begin position="195"/>
        <end position="198"/>
    </location>
    <ligand>
        <name>ATP</name>
        <dbReference type="ChEBI" id="CHEBI:30616"/>
    </ligand>
</feature>
<dbReference type="NCBIfam" id="TIGR00125">
    <property type="entry name" value="cyt_tran_rel"/>
    <property type="match status" value="1"/>
</dbReference>
<feature type="region of interest" description="Ribokinase" evidence="16">
    <location>
        <begin position="1"/>
        <end position="319"/>
    </location>
</feature>
<comment type="subunit">
    <text evidence="4 16">Homodimer.</text>
</comment>
<gene>
    <name evidence="16 20" type="primary">hldE</name>
    <name evidence="20" type="ORF">M9394_01910</name>
    <name evidence="19" type="ORF">M9404_03265</name>
</gene>
<keyword evidence="9 16" id="KW-0067">ATP-binding</keyword>
<name>A0AAE9L6H4_9ENTR</name>
<evidence type="ECO:0000256" key="2">
    <source>
        <dbReference type="ARBA" id="ARBA00003753"/>
    </source>
</evidence>
<evidence type="ECO:0000256" key="3">
    <source>
        <dbReference type="ARBA" id="ARBA00004713"/>
    </source>
</evidence>
<dbReference type="InterPro" id="IPR002173">
    <property type="entry name" value="Carboh/pur_kinase_PfkB_CS"/>
</dbReference>
<sequence>MTVIFPNFSKSSVLIVGDVMLDRYWYGSTDKISPEAPVPIVKIDKVIDRPGGAANVAMNIASLGARSRVLGLTGVDEAAKILKKQLNESNIKWNFISVRTCPTIIKLRVMSRNQQIIRLDFEQYFNNVDTTKLLKQVELYLPKYKVLVLSDYAKGSLNCVEEIIKLARYMNVPVIVDPKGIQFSRYKGATLLTPNISEFESIVGSCRNEKTLINRAQEIIIDYDLSALLITRSERGMTLCTRYAAPLYFSTQTKEVYNVTGAGDTVVGVLSAALSSGKSLEKACFLANLAASAVIKKSGTSTSNVTEMKNIMNSHHICTTLPVGILDEKTLKQIISVVRNRGEKIVMTNGVFDILHSGHVSYLTNAKKLGDRLIVAVNSDGSTRRLKGKTRPINTLKQRMFILAALAVVDWVVPFYEDTPSRLVAYLSPDFLVKGGDYHVCDIEGSQGVLNSGGTVRVLNFQTGCSSSNIINAIKRKN</sequence>
<dbReference type="NCBIfam" id="TIGR02199">
    <property type="entry name" value="rfaE_dom_II"/>
    <property type="match status" value="1"/>
</dbReference>
<dbReference type="PANTHER" id="PTHR46969:SF1">
    <property type="entry name" value="BIFUNCTIONAL PROTEIN HLDE"/>
    <property type="match status" value="1"/>
</dbReference>
<dbReference type="InterPro" id="IPR029056">
    <property type="entry name" value="Ribokinase-like"/>
</dbReference>
<dbReference type="SUPFAM" id="SSF53613">
    <property type="entry name" value="Ribokinase-like"/>
    <property type="match status" value="1"/>
</dbReference>
<dbReference type="FunFam" id="3.40.50.620:FF:000028">
    <property type="entry name" value="Bifunctional protein HldE"/>
    <property type="match status" value="1"/>
</dbReference>
<dbReference type="Gene3D" id="3.40.1190.20">
    <property type="match status" value="1"/>
</dbReference>
<evidence type="ECO:0000259" key="17">
    <source>
        <dbReference type="Pfam" id="PF00294"/>
    </source>
</evidence>
<feature type="domain" description="Carbohydrate kinase PfkB" evidence="17">
    <location>
        <begin position="12"/>
        <end position="304"/>
    </location>
</feature>
<accession>A0AAE9L6H4</accession>
<dbReference type="InterPro" id="IPR014729">
    <property type="entry name" value="Rossmann-like_a/b/a_fold"/>
</dbReference>
<comment type="function">
    <text evidence="1 16">Catalyzes the phosphorylation of D-glycero-D-manno-heptose 7-phosphate at the C-1 position to selectively form D-glycero-beta-D-manno-heptose-1,7-bisphosphate.</text>
</comment>
<dbReference type="EMBL" id="CP097750">
    <property type="protein sequence ID" value="URJ24506.1"/>
    <property type="molecule type" value="Genomic_DNA"/>
</dbReference>
<dbReference type="InterPro" id="IPR011913">
    <property type="entry name" value="RfaE_dom_I"/>
</dbReference>
<evidence type="ECO:0000256" key="7">
    <source>
        <dbReference type="ARBA" id="ARBA00022741"/>
    </source>
</evidence>
<evidence type="ECO:0000256" key="9">
    <source>
        <dbReference type="ARBA" id="ARBA00022840"/>
    </source>
</evidence>
<evidence type="ECO:0000256" key="14">
    <source>
        <dbReference type="ARBA" id="ARBA00060955"/>
    </source>
</evidence>
<comment type="similarity">
    <text evidence="15 16">In the C-terminal section; belongs to the cytidylyltransferase family.</text>
</comment>
<reference evidence="20" key="1">
    <citation type="submission" date="2022-05" db="EMBL/GenBank/DDBJ databases">
        <title>Impact of host demography and evolutionary history on endosymbiont molecular evolution: a test in carpenter ants (Genus Camponotus) and their Blochmannia endosymbionts.</title>
        <authorList>
            <person name="Manthey J.D."/>
            <person name="Giron J.C."/>
            <person name="Hruska J.P."/>
        </authorList>
    </citation>
    <scope>NUCLEOTIDE SEQUENCE</scope>
    <source>
        <strain evidence="20">C-049</strain>
        <strain evidence="19">C-050</strain>
    </source>
</reference>
<dbReference type="EC" id="2.7.7.70" evidence="16"/>
<comment type="pathway">
    <text evidence="16">Nucleotide-sugar biosynthesis; ADP-L-glycero-beta-D-manno-heptose biosynthesis; ADP-L-glycero-beta-D-manno-heptose from D-glycero-beta-D-manno-heptose 7-phosphate: step 3/4.</text>
</comment>
<evidence type="ECO:0000313" key="19">
    <source>
        <dbReference type="EMBL" id="URJ24506.1"/>
    </source>
</evidence>
<comment type="catalytic activity">
    <reaction evidence="13 16">
        <text>D-glycero-beta-D-manno-heptose 7-phosphate + ATP = D-glycero-beta-D-manno-heptose 1,7-bisphosphate + ADP + H(+)</text>
        <dbReference type="Rhea" id="RHEA:27473"/>
        <dbReference type="ChEBI" id="CHEBI:15378"/>
        <dbReference type="ChEBI" id="CHEBI:30616"/>
        <dbReference type="ChEBI" id="CHEBI:60204"/>
        <dbReference type="ChEBI" id="CHEBI:60208"/>
        <dbReference type="ChEBI" id="CHEBI:456216"/>
        <dbReference type="EC" id="2.7.1.167"/>
    </reaction>
</comment>
<dbReference type="InterPro" id="IPR011611">
    <property type="entry name" value="PfkB_dom"/>
</dbReference>
<keyword evidence="5 16" id="KW-0808">Transferase</keyword>
<dbReference type="FunFam" id="3.40.1190.20:FF:000002">
    <property type="entry name" value="Bifunctional protein HldE"/>
    <property type="match status" value="1"/>
</dbReference>
<dbReference type="RefSeq" id="WP_250247057.1">
    <property type="nucleotide sequence ID" value="NZ_CP097749.1"/>
</dbReference>
<evidence type="ECO:0000256" key="8">
    <source>
        <dbReference type="ARBA" id="ARBA00022777"/>
    </source>
</evidence>